<sequence>MNTQFDNPEVDIDFKKSAADGAIYELIGPPMKGKWLKEIDYNLFFNDKDAFKAIVHMRPLGSETYYYNLKEWQDIGFDMHSMYANPLFLDSDKCDFRLDEKSPAYSIGFKPFELDKYGIDENFENRYIKFS</sequence>
<name>A0AC61DFL9_9FIRM</name>
<reference evidence="1" key="1">
    <citation type="submission" date="2017-10" db="EMBL/GenBank/DDBJ databases">
        <title>Genome sequence of cellulolytic Lachnospiraceae bacterium XHS1971 isolated from hotspring sediment.</title>
        <authorList>
            <person name="Vasudevan G."/>
            <person name="Joshi A.J."/>
            <person name="Hivarkar S."/>
            <person name="Lanjekar V.B."/>
            <person name="Dhakephalkar P.K."/>
            <person name="Dagar S."/>
        </authorList>
    </citation>
    <scope>NUCLEOTIDE SEQUENCE</scope>
    <source>
        <strain evidence="1">XHS1971</strain>
    </source>
</reference>
<keyword evidence="2" id="KW-1185">Reference proteome</keyword>
<organism evidence="1 2">
    <name type="scientific">Sporanaerobium hydrogeniformans</name>
    <dbReference type="NCBI Taxonomy" id="3072179"/>
    <lineage>
        <taxon>Bacteria</taxon>
        <taxon>Bacillati</taxon>
        <taxon>Bacillota</taxon>
        <taxon>Clostridia</taxon>
        <taxon>Lachnospirales</taxon>
        <taxon>Lachnospiraceae</taxon>
        <taxon>Sporanaerobium</taxon>
    </lineage>
</organism>
<evidence type="ECO:0000313" key="1">
    <source>
        <dbReference type="EMBL" id="PHV71690.1"/>
    </source>
</evidence>
<comment type="caution">
    <text evidence="1">The sequence shown here is derived from an EMBL/GenBank/DDBJ whole genome shotgun (WGS) entry which is preliminary data.</text>
</comment>
<accession>A0AC61DFL9</accession>
<dbReference type="EMBL" id="PEDL01000002">
    <property type="protein sequence ID" value="PHV71690.1"/>
    <property type="molecule type" value="Genomic_DNA"/>
</dbReference>
<dbReference type="Proteomes" id="UP000224460">
    <property type="component" value="Unassembled WGS sequence"/>
</dbReference>
<evidence type="ECO:0000313" key="2">
    <source>
        <dbReference type="Proteomes" id="UP000224460"/>
    </source>
</evidence>
<gene>
    <name evidence="1" type="ORF">CS063_03770</name>
</gene>
<proteinExistence type="predicted"/>
<protein>
    <submittedName>
        <fullName evidence="1">Uncharacterized protein</fullName>
    </submittedName>
</protein>